<keyword evidence="6" id="KW-1185">Reference proteome</keyword>
<dbReference type="Pfam" id="PF01912">
    <property type="entry name" value="eIF-6"/>
    <property type="match status" value="1"/>
</dbReference>
<dbReference type="SUPFAM" id="SSF55909">
    <property type="entry name" value="Pentein"/>
    <property type="match status" value="1"/>
</dbReference>
<protein>
    <recommendedName>
        <fullName evidence="7">F-box domain-containing protein</fullName>
    </recommendedName>
</protein>
<dbReference type="AlphaFoldDB" id="A0AAP0C7X5"/>
<dbReference type="InterPro" id="IPR056592">
    <property type="entry name" value="Beta-prop_At3g26010-like"/>
</dbReference>
<dbReference type="EMBL" id="JBCNJP010000027">
    <property type="protein sequence ID" value="KAK9051051.1"/>
    <property type="molecule type" value="Genomic_DNA"/>
</dbReference>
<evidence type="ECO:0000313" key="6">
    <source>
        <dbReference type="Proteomes" id="UP001408789"/>
    </source>
</evidence>
<dbReference type="GO" id="GO:0042256">
    <property type="term" value="P:cytosolic ribosome assembly"/>
    <property type="evidence" value="ECO:0007669"/>
    <property type="project" value="InterPro"/>
</dbReference>
<dbReference type="GO" id="GO:0043022">
    <property type="term" value="F:ribosome binding"/>
    <property type="evidence" value="ECO:0007669"/>
    <property type="project" value="InterPro"/>
</dbReference>
<evidence type="ECO:0000256" key="2">
    <source>
        <dbReference type="ARBA" id="ARBA00022917"/>
    </source>
</evidence>
<dbReference type="Pfam" id="PF24750">
    <property type="entry name" value="b-prop_At3g26010-like"/>
    <property type="match status" value="1"/>
</dbReference>
<reference evidence="5 6" key="1">
    <citation type="submission" date="2024-04" db="EMBL/GenBank/DDBJ databases">
        <title>The reference genome of an endangered Asteraceae, Deinandra increscens subsp. villosa, native to the Central Coast of California.</title>
        <authorList>
            <person name="Guilliams M."/>
            <person name="Hasenstab-Lehman K."/>
            <person name="Meyer R."/>
            <person name="Mcevoy S."/>
        </authorList>
    </citation>
    <scope>NUCLEOTIDE SEQUENCE [LARGE SCALE GENOMIC DNA]</scope>
    <source>
        <tissue evidence="5">Leaf</tissue>
    </source>
</reference>
<dbReference type="InterPro" id="IPR036047">
    <property type="entry name" value="F-box-like_dom_sf"/>
</dbReference>
<dbReference type="Pfam" id="PF00646">
    <property type="entry name" value="F-box"/>
    <property type="match status" value="1"/>
</dbReference>
<dbReference type="GO" id="GO:0003743">
    <property type="term" value="F:translation initiation factor activity"/>
    <property type="evidence" value="ECO:0007669"/>
    <property type="project" value="UniProtKB-KW"/>
</dbReference>
<evidence type="ECO:0000259" key="4">
    <source>
        <dbReference type="Pfam" id="PF24750"/>
    </source>
</evidence>
<sequence length="526" mass="59282">MVVLISENQVNPRMKPSVVSSSEAGGEATSAAAHDVCSSDDLLSMILSKLPLISLRLFKSVCKRWLNLITGDPVLTTLRSRTANADDHPRGLILRIETSYSNFAYVPLVANETKRRPLITTTSFPFCPISDCIEVMQSCNGILLCRDPPDKFYVYNPTINRYKLLPLPSHIWSPCPYGFLRYMALAFDPTVSPHYKVVYAKEDNSWPRQVHVEIYSSETGNWSLCAQTFSLFSFAKFDESVVYWRGALHWMSCDHVYHFTLEDTENPHFIQVEDHRTLYGQSYERRDKLFVSRDCLLLVRMLQLLQMNVHEMNADYSGWSVKYHVNLESAAAAAAAAASLSFPQGFQFESSCESGVFSKLTNAYCLVAIGASEIFYSTSDSELADAIPVVKTSIDGTGIIGQFCILKDRRSFCNLNYMLLTLIHSKLSCVVFGDDHVSSDKYQKVSIVWRNAYTEMAAVLVSSTKYALLQSLLTNLTYKLPLGLHFRPNNTGVKVICCVDCVLSKLLHIWSWTLLVTYMASSNWSE</sequence>
<dbReference type="PANTHER" id="PTHR35546">
    <property type="entry name" value="F-BOX PROTEIN INTERACTION DOMAIN PROTEIN-RELATED"/>
    <property type="match status" value="1"/>
</dbReference>
<feature type="domain" description="F-box" evidence="3">
    <location>
        <begin position="40"/>
        <end position="73"/>
    </location>
</feature>
<keyword evidence="2" id="KW-0648">Protein biosynthesis</keyword>
<dbReference type="InterPro" id="IPR002769">
    <property type="entry name" value="eIF6"/>
</dbReference>
<organism evidence="5 6">
    <name type="scientific">Deinandra increscens subsp. villosa</name>
    <dbReference type="NCBI Taxonomy" id="3103831"/>
    <lineage>
        <taxon>Eukaryota</taxon>
        <taxon>Viridiplantae</taxon>
        <taxon>Streptophyta</taxon>
        <taxon>Embryophyta</taxon>
        <taxon>Tracheophyta</taxon>
        <taxon>Spermatophyta</taxon>
        <taxon>Magnoliopsida</taxon>
        <taxon>eudicotyledons</taxon>
        <taxon>Gunneridae</taxon>
        <taxon>Pentapetalae</taxon>
        <taxon>asterids</taxon>
        <taxon>campanulids</taxon>
        <taxon>Asterales</taxon>
        <taxon>Asteraceae</taxon>
        <taxon>Asteroideae</taxon>
        <taxon>Heliantheae alliance</taxon>
        <taxon>Madieae</taxon>
        <taxon>Madiinae</taxon>
        <taxon>Deinandra</taxon>
    </lineage>
</organism>
<name>A0AAP0C7X5_9ASTR</name>
<evidence type="ECO:0008006" key="7">
    <source>
        <dbReference type="Google" id="ProtNLM"/>
    </source>
</evidence>
<gene>
    <name evidence="5" type="ORF">SSX86_027676</name>
</gene>
<dbReference type="InterPro" id="IPR055290">
    <property type="entry name" value="At3g26010-like"/>
</dbReference>
<evidence type="ECO:0000313" key="5">
    <source>
        <dbReference type="EMBL" id="KAK9051051.1"/>
    </source>
</evidence>
<dbReference type="InterPro" id="IPR001810">
    <property type="entry name" value="F-box_dom"/>
</dbReference>
<feature type="domain" description="F-box protein At3g26010-like beta-propeller" evidence="4">
    <location>
        <begin position="130"/>
        <end position="329"/>
    </location>
</feature>
<dbReference type="Gene3D" id="3.75.10.10">
    <property type="entry name" value="L-arginine/glycine Amidinotransferase, Chain A"/>
    <property type="match status" value="1"/>
</dbReference>
<dbReference type="PANTHER" id="PTHR35546:SF115">
    <property type="entry name" value="F-BOX DOMAIN-CONTAINING PROTEIN"/>
    <property type="match status" value="1"/>
</dbReference>
<keyword evidence="1" id="KW-0396">Initiation factor</keyword>
<accession>A0AAP0C7X5</accession>
<comment type="caution">
    <text evidence="5">The sequence shown here is derived from an EMBL/GenBank/DDBJ whole genome shotgun (WGS) entry which is preliminary data.</text>
</comment>
<proteinExistence type="predicted"/>
<dbReference type="Proteomes" id="UP001408789">
    <property type="component" value="Unassembled WGS sequence"/>
</dbReference>
<dbReference type="SUPFAM" id="SSF81383">
    <property type="entry name" value="F-box domain"/>
    <property type="match status" value="1"/>
</dbReference>
<evidence type="ECO:0000256" key="1">
    <source>
        <dbReference type="ARBA" id="ARBA00022540"/>
    </source>
</evidence>
<dbReference type="Gene3D" id="1.20.1280.50">
    <property type="match status" value="1"/>
</dbReference>
<evidence type="ECO:0000259" key="3">
    <source>
        <dbReference type="Pfam" id="PF00646"/>
    </source>
</evidence>